<sequence>MRLSVLIFLSLAIWSDADLIHKFSTTVDPCDDFHKFVCNEQGNNGSSPLVQQLHRGLRARLRDALVKESDELLRLFEQVSEDFDRVTVVGLEKQDFRDYHYANAEHFRDYYNLLFVKFILQENLISRAWKAELQQMFEKVKAKVTELVTAITWLPADTKTAIIEELRAKRVILGLPDHLEDLDFVEELIFKVHNNFGLLRRQALKNRSNLTLSDYEQMLHDAYDKIVVDDKGKDTVTVRFSSPVPDLINSFFQQNSSVGVVNFAKDHILNEFTYVNENDNNVIYLSPNIIYFPDSLPRVYKPHFAFVFAYLLLDRVATHYNFSEIGDPAVWECYENNSIEGLSVYSVEAFRLIANMLTDTSKPLGTYEPFGIGSENFNQIQLFAAALESKWCSVDINIPQSYAPTQQFQRSFGCRPEQKLFRKKEDVEKCRLFN</sequence>
<evidence type="ECO:0000313" key="3">
    <source>
        <dbReference type="Proteomes" id="UP001175271"/>
    </source>
</evidence>
<dbReference type="PROSITE" id="PS51885">
    <property type="entry name" value="NEPRILYSIN"/>
    <property type="match status" value="1"/>
</dbReference>
<feature type="signal peptide" evidence="1">
    <location>
        <begin position="1"/>
        <end position="17"/>
    </location>
</feature>
<comment type="caution">
    <text evidence="2">The sequence shown here is derived from an EMBL/GenBank/DDBJ whole genome shotgun (WGS) entry which is preliminary data.</text>
</comment>
<proteinExistence type="predicted"/>
<reference evidence="2" key="1">
    <citation type="submission" date="2023-06" db="EMBL/GenBank/DDBJ databases">
        <title>Genomic analysis of the entomopathogenic nematode Steinernema hermaphroditum.</title>
        <authorList>
            <person name="Schwarz E.M."/>
            <person name="Heppert J.K."/>
            <person name="Baniya A."/>
            <person name="Schwartz H.T."/>
            <person name="Tan C.-H."/>
            <person name="Antoshechkin I."/>
            <person name="Sternberg P.W."/>
            <person name="Goodrich-Blair H."/>
            <person name="Dillman A.R."/>
        </authorList>
    </citation>
    <scope>NUCLEOTIDE SEQUENCE</scope>
    <source>
        <strain evidence="2">PS9179</strain>
        <tissue evidence="2">Whole animal</tissue>
    </source>
</reference>
<dbReference type="InterPro" id="IPR024079">
    <property type="entry name" value="MetalloPept_cat_dom_sf"/>
</dbReference>
<dbReference type="Gene3D" id="3.40.390.10">
    <property type="entry name" value="Collagenase (Catalytic Domain)"/>
    <property type="match status" value="1"/>
</dbReference>
<dbReference type="SUPFAM" id="SSF55486">
    <property type="entry name" value="Metalloproteases ('zincins'), catalytic domain"/>
    <property type="match status" value="1"/>
</dbReference>
<keyword evidence="1" id="KW-0732">Signal</keyword>
<dbReference type="AlphaFoldDB" id="A0AA39I975"/>
<organism evidence="2 3">
    <name type="scientific">Steinernema hermaphroditum</name>
    <dbReference type="NCBI Taxonomy" id="289476"/>
    <lineage>
        <taxon>Eukaryota</taxon>
        <taxon>Metazoa</taxon>
        <taxon>Ecdysozoa</taxon>
        <taxon>Nematoda</taxon>
        <taxon>Chromadorea</taxon>
        <taxon>Rhabditida</taxon>
        <taxon>Tylenchina</taxon>
        <taxon>Panagrolaimomorpha</taxon>
        <taxon>Strongyloidoidea</taxon>
        <taxon>Steinernematidae</taxon>
        <taxon>Steinernema</taxon>
    </lineage>
</organism>
<dbReference type="Proteomes" id="UP001175271">
    <property type="component" value="Unassembled WGS sequence"/>
</dbReference>
<accession>A0AA39I975</accession>
<evidence type="ECO:0000313" key="2">
    <source>
        <dbReference type="EMBL" id="KAK0420142.1"/>
    </source>
</evidence>
<name>A0AA39I975_9BILA</name>
<dbReference type="GO" id="GO:0004222">
    <property type="term" value="F:metalloendopeptidase activity"/>
    <property type="evidence" value="ECO:0007669"/>
    <property type="project" value="InterPro"/>
</dbReference>
<feature type="chain" id="PRO_5041309700" description="Peptidase M13 N-terminal domain-containing protein" evidence="1">
    <location>
        <begin position="18"/>
        <end position="434"/>
    </location>
</feature>
<evidence type="ECO:0008006" key="4">
    <source>
        <dbReference type="Google" id="ProtNLM"/>
    </source>
</evidence>
<evidence type="ECO:0000256" key="1">
    <source>
        <dbReference type="SAM" id="SignalP"/>
    </source>
</evidence>
<keyword evidence="3" id="KW-1185">Reference proteome</keyword>
<protein>
    <recommendedName>
        <fullName evidence="4">Peptidase M13 N-terminal domain-containing protein</fullName>
    </recommendedName>
</protein>
<dbReference type="EMBL" id="JAUCMV010000002">
    <property type="protein sequence ID" value="KAK0420142.1"/>
    <property type="molecule type" value="Genomic_DNA"/>
</dbReference>
<gene>
    <name evidence="2" type="ORF">QR680_014539</name>
</gene>
<dbReference type="GO" id="GO:0006508">
    <property type="term" value="P:proteolysis"/>
    <property type="evidence" value="ECO:0007669"/>
    <property type="project" value="InterPro"/>
</dbReference>
<dbReference type="InterPro" id="IPR000718">
    <property type="entry name" value="Peptidase_M13"/>
</dbReference>